<dbReference type="RefSeq" id="WP_218128044.1">
    <property type="nucleotide sequence ID" value="NZ_FMZX01000025.1"/>
</dbReference>
<evidence type="ECO:0000256" key="8">
    <source>
        <dbReference type="PROSITE-ProRule" id="PRU00278"/>
    </source>
</evidence>
<dbReference type="EMBL" id="FMZX01000025">
    <property type="protein sequence ID" value="SDE25980.1"/>
    <property type="molecule type" value="Genomic_DNA"/>
</dbReference>
<dbReference type="Proteomes" id="UP000198925">
    <property type="component" value="Unassembled WGS sequence"/>
</dbReference>
<reference evidence="10 11" key="1">
    <citation type="submission" date="2016-10" db="EMBL/GenBank/DDBJ databases">
        <authorList>
            <person name="de Groot N.N."/>
        </authorList>
    </citation>
    <scope>NUCLEOTIDE SEQUENCE [LARGE SCALE GENOMIC DNA]</scope>
    <source>
        <strain evidence="10 11">CPCC 100156</strain>
    </source>
</reference>
<dbReference type="Pfam" id="PF00639">
    <property type="entry name" value="Rotamase"/>
    <property type="match status" value="1"/>
</dbReference>
<comment type="catalytic activity">
    <reaction evidence="1">
        <text>[protein]-peptidylproline (omega=180) = [protein]-peptidylproline (omega=0)</text>
        <dbReference type="Rhea" id="RHEA:16237"/>
        <dbReference type="Rhea" id="RHEA-COMP:10747"/>
        <dbReference type="Rhea" id="RHEA-COMP:10748"/>
        <dbReference type="ChEBI" id="CHEBI:83833"/>
        <dbReference type="ChEBI" id="CHEBI:83834"/>
        <dbReference type="EC" id="5.2.1.8"/>
    </reaction>
</comment>
<dbReference type="Gene3D" id="3.10.50.40">
    <property type="match status" value="1"/>
</dbReference>
<feature type="domain" description="PpiC" evidence="9">
    <location>
        <begin position="93"/>
        <end position="194"/>
    </location>
</feature>
<comment type="similarity">
    <text evidence="2">Belongs to the PpiC/parvulin rotamase family.</text>
</comment>
<dbReference type="GO" id="GO:0003755">
    <property type="term" value="F:peptidyl-prolyl cis-trans isomerase activity"/>
    <property type="evidence" value="ECO:0007669"/>
    <property type="project" value="UniProtKB-KW"/>
</dbReference>
<evidence type="ECO:0000313" key="11">
    <source>
        <dbReference type="Proteomes" id="UP000198925"/>
    </source>
</evidence>
<proteinExistence type="inferred from homology"/>
<dbReference type="EC" id="5.2.1.8" evidence="3"/>
<dbReference type="AlphaFoldDB" id="A0A1G7BGV6"/>
<gene>
    <name evidence="10" type="ORF">SAMN04487779_102514</name>
</gene>
<dbReference type="InterPro" id="IPR046357">
    <property type="entry name" value="PPIase_dom_sf"/>
</dbReference>
<dbReference type="PROSITE" id="PS50198">
    <property type="entry name" value="PPIC_PPIASE_2"/>
    <property type="match status" value="1"/>
</dbReference>
<dbReference type="InterPro" id="IPR027304">
    <property type="entry name" value="Trigger_fact/SurA_dom_sf"/>
</dbReference>
<evidence type="ECO:0000256" key="3">
    <source>
        <dbReference type="ARBA" id="ARBA00013194"/>
    </source>
</evidence>
<keyword evidence="8 10" id="KW-0413">Isomerase</keyword>
<dbReference type="InterPro" id="IPR050245">
    <property type="entry name" value="PrsA_foldase"/>
</dbReference>
<evidence type="ECO:0000256" key="7">
    <source>
        <dbReference type="ARBA" id="ARBA00031484"/>
    </source>
</evidence>
<dbReference type="PANTHER" id="PTHR47245:SF2">
    <property type="entry name" value="PEPTIDYL-PROLYL CIS-TRANS ISOMERASE HP_0175-RELATED"/>
    <property type="match status" value="1"/>
</dbReference>
<keyword evidence="5 8" id="KW-0697">Rotamase</keyword>
<name>A0A1G7BGV6_9PROT</name>
<evidence type="ECO:0000256" key="4">
    <source>
        <dbReference type="ARBA" id="ARBA00018370"/>
    </source>
</evidence>
<dbReference type="InterPro" id="IPR000297">
    <property type="entry name" value="PPIase_PpiC"/>
</dbReference>
<evidence type="ECO:0000256" key="1">
    <source>
        <dbReference type="ARBA" id="ARBA00000971"/>
    </source>
</evidence>
<protein>
    <recommendedName>
        <fullName evidence="4">Parvulin-like PPIase</fullName>
        <ecNumber evidence="3">5.2.1.8</ecNumber>
    </recommendedName>
    <alternativeName>
        <fullName evidence="6">Peptidyl-prolyl cis-trans isomerase plp</fullName>
    </alternativeName>
    <alternativeName>
        <fullName evidence="7">Rotamase plp</fullName>
    </alternativeName>
</protein>
<evidence type="ECO:0000256" key="2">
    <source>
        <dbReference type="ARBA" id="ARBA00007656"/>
    </source>
</evidence>
<accession>A0A1G7BGV6</accession>
<evidence type="ECO:0000313" key="10">
    <source>
        <dbReference type="EMBL" id="SDE25980.1"/>
    </source>
</evidence>
<dbReference type="PANTHER" id="PTHR47245">
    <property type="entry name" value="PEPTIDYLPROLYL ISOMERASE"/>
    <property type="match status" value="1"/>
</dbReference>
<sequence length="250" mass="26927">MIRVDGIEIPEAAIGAEMQHHPAASREAAWHAATQSLVVRQLLLAEAGRRGHDTEDEEASVDALLAGQVCIPEADEATCRRWFEANRARLRSPDAWHARHILLAADPEDAAARAAAEVAATAIIGELRAKPDRFAALAARSACPSREEGGDLGLIEPGTTVPEFEAALRGLRPGELHPGPVVTRYGCHVVQLLEHEPGRDLPFEAVQGRVAGWLREASFRTAMRQYIQVLAGQARIEGFTLAAAEGPLVQ</sequence>
<keyword evidence="11" id="KW-1185">Reference proteome</keyword>
<evidence type="ECO:0000256" key="5">
    <source>
        <dbReference type="ARBA" id="ARBA00023110"/>
    </source>
</evidence>
<evidence type="ECO:0000259" key="9">
    <source>
        <dbReference type="PROSITE" id="PS50198"/>
    </source>
</evidence>
<dbReference type="SUPFAM" id="SSF54534">
    <property type="entry name" value="FKBP-like"/>
    <property type="match status" value="1"/>
</dbReference>
<evidence type="ECO:0000256" key="6">
    <source>
        <dbReference type="ARBA" id="ARBA00030642"/>
    </source>
</evidence>
<dbReference type="SUPFAM" id="SSF109998">
    <property type="entry name" value="Triger factor/SurA peptide-binding domain-like"/>
    <property type="match status" value="1"/>
</dbReference>
<organism evidence="10 11">
    <name type="scientific">Belnapia rosea</name>
    <dbReference type="NCBI Taxonomy" id="938405"/>
    <lineage>
        <taxon>Bacteria</taxon>
        <taxon>Pseudomonadati</taxon>
        <taxon>Pseudomonadota</taxon>
        <taxon>Alphaproteobacteria</taxon>
        <taxon>Acetobacterales</taxon>
        <taxon>Roseomonadaceae</taxon>
        <taxon>Belnapia</taxon>
    </lineage>
</organism>